<evidence type="ECO:0000313" key="4">
    <source>
        <dbReference type="Proteomes" id="UP000001554"/>
    </source>
</evidence>
<dbReference type="RefSeq" id="XP_035697705.1">
    <property type="nucleotide sequence ID" value="XM_035841812.1"/>
</dbReference>
<dbReference type="PANTHER" id="PTHR33538:SF1">
    <property type="entry name" value="PROTEIN BRAMBLEBERRY"/>
    <property type="match status" value="1"/>
</dbReference>
<proteinExistence type="predicted"/>
<reference evidence="5" key="2">
    <citation type="submission" date="2025-08" db="UniProtKB">
        <authorList>
            <consortium name="RefSeq"/>
        </authorList>
    </citation>
    <scope>IDENTIFICATION</scope>
    <source>
        <strain evidence="5">S238N-H82</strain>
        <tissue evidence="5">Testes</tissue>
    </source>
</reference>
<feature type="region of interest" description="Disordered" evidence="1">
    <location>
        <begin position="467"/>
        <end position="492"/>
    </location>
</feature>
<keyword evidence="2" id="KW-1133">Transmembrane helix</keyword>
<dbReference type="InterPro" id="IPR040346">
    <property type="entry name" value="GEX1/Brambleberry"/>
</dbReference>
<evidence type="ECO:0000256" key="1">
    <source>
        <dbReference type="SAM" id="MobiDB-lite"/>
    </source>
</evidence>
<dbReference type="GeneID" id="118430790"/>
<keyword evidence="2" id="KW-0812">Transmembrane</keyword>
<sequence>MTPLKLYTSLCIFGMILSSCSAFFWPFSSPKPNEDDQRTPGAVPAQVPFEMATSDERFLAQAKQFELSPLDGCNNRIIAELKSSCGEMTEEEIAKLGVALLNCQSQVEGRPTFTCTQDMSLAECTAGMDSDTWNAYHIISNRARSVCYATRQQQFRRKTEQTVNKLVMTADQQVQAMESIKTGQVEIQTMAADTIQTVAQGQERLMGRQQQLEHSQVSIASHIQGNLKDLAREKALIASGQRELAGMMADMTDKMKQKLESATTELLLHEKDRKMSHEELLRDLMTVREKAQELWDKIDHNSQEMATFHQETSGQFHVTLANLRQMNATVNYLLHLMDSMKTGLDQRMDFLAVSLGGAGDHLAILASCVLHVAYFLVAMVTMTFLQSPALSRAVMLVLVPTNAVSEVRYRRSLDFQSLTMLLTVAVVGNWLLIWLAQYLWPRCRDMPSPIRTLCSCPHTGSLPPPTIVTSPSPCRKPNRESQPMFSEDETSPVKLESDMQQIIQDSIKTLEMADRTLLQVHNTSVLLNKSFEEMQDGCLQLEESIISVGGTPVKPPNTPRGLASTPMANNLSFGAGRQMSVDVRVSTPQLRTGLTTNIPCPGTPQSARKSQHTTVTGRSYYQHTLSWDTTVGQEGLKLLKLLKTGAMA</sequence>
<feature type="signal peptide" evidence="3">
    <location>
        <begin position="1"/>
        <end position="22"/>
    </location>
</feature>
<dbReference type="PROSITE" id="PS51257">
    <property type="entry name" value="PROKAR_LIPOPROTEIN"/>
    <property type="match status" value="1"/>
</dbReference>
<evidence type="ECO:0000313" key="5">
    <source>
        <dbReference type="RefSeq" id="XP_035697705.1"/>
    </source>
</evidence>
<reference evidence="4" key="1">
    <citation type="journal article" date="2020" name="Nat. Ecol. Evol.">
        <title>Deeply conserved synteny resolves early events in vertebrate evolution.</title>
        <authorList>
            <person name="Simakov O."/>
            <person name="Marletaz F."/>
            <person name="Yue J.X."/>
            <person name="O'Connell B."/>
            <person name="Jenkins J."/>
            <person name="Brandt A."/>
            <person name="Calef R."/>
            <person name="Tung C.H."/>
            <person name="Huang T.K."/>
            <person name="Schmutz J."/>
            <person name="Satoh N."/>
            <person name="Yu J.K."/>
            <person name="Putnam N.H."/>
            <person name="Green R.E."/>
            <person name="Rokhsar D.S."/>
        </authorList>
    </citation>
    <scope>NUCLEOTIDE SEQUENCE [LARGE SCALE GENOMIC DNA]</scope>
    <source>
        <strain evidence="4">S238N-H82</strain>
    </source>
</reference>
<feature type="chain" id="PRO_5039921457" evidence="3">
    <location>
        <begin position="23"/>
        <end position="648"/>
    </location>
</feature>
<accession>A0A9J7MEG1</accession>
<dbReference type="Proteomes" id="UP000001554">
    <property type="component" value="Chromosome 14"/>
</dbReference>
<dbReference type="OMA" id="NITNTMR"/>
<dbReference type="PANTHER" id="PTHR33538">
    <property type="entry name" value="PROTEIN GAMETE EXPRESSED 1"/>
    <property type="match status" value="1"/>
</dbReference>
<dbReference type="AlphaFoldDB" id="A0A9J7MEG1"/>
<dbReference type="OrthoDB" id="5978806at2759"/>
<keyword evidence="4" id="KW-1185">Reference proteome</keyword>
<keyword evidence="2" id="KW-0472">Membrane</keyword>
<organism evidence="4 5">
    <name type="scientific">Branchiostoma floridae</name>
    <name type="common">Florida lancelet</name>
    <name type="synonym">Amphioxus</name>
    <dbReference type="NCBI Taxonomy" id="7739"/>
    <lineage>
        <taxon>Eukaryota</taxon>
        <taxon>Metazoa</taxon>
        <taxon>Chordata</taxon>
        <taxon>Cephalochordata</taxon>
        <taxon>Leptocardii</taxon>
        <taxon>Amphioxiformes</taxon>
        <taxon>Branchiostomatidae</taxon>
        <taxon>Branchiostoma</taxon>
    </lineage>
</organism>
<feature type="transmembrane region" description="Helical" evidence="2">
    <location>
        <begin position="418"/>
        <end position="440"/>
    </location>
</feature>
<evidence type="ECO:0000256" key="2">
    <source>
        <dbReference type="SAM" id="Phobius"/>
    </source>
</evidence>
<keyword evidence="3" id="KW-0732">Signal</keyword>
<protein>
    <submittedName>
        <fullName evidence="5">Protein brambleberry-like</fullName>
    </submittedName>
</protein>
<dbReference type="KEGG" id="bfo:118430790"/>
<feature type="transmembrane region" description="Helical" evidence="2">
    <location>
        <begin position="362"/>
        <end position="385"/>
    </location>
</feature>
<gene>
    <name evidence="5" type="primary">LOC118430790</name>
</gene>
<evidence type="ECO:0000256" key="3">
    <source>
        <dbReference type="SAM" id="SignalP"/>
    </source>
</evidence>
<name>A0A9J7MEG1_BRAFL</name>